<feature type="compositionally biased region" description="Polar residues" evidence="1">
    <location>
        <begin position="151"/>
        <end position="161"/>
    </location>
</feature>
<evidence type="ECO:0000313" key="2">
    <source>
        <dbReference type="EMBL" id="KAH8042175.1"/>
    </source>
</evidence>
<reference evidence="2" key="1">
    <citation type="journal article" date="2020" name="Cell">
        <title>Large-Scale Comparative Analyses of Tick Genomes Elucidate Their Genetic Diversity and Vector Capacities.</title>
        <authorList>
            <consortium name="Tick Genome and Microbiome Consortium (TIGMIC)"/>
            <person name="Jia N."/>
            <person name="Wang J."/>
            <person name="Shi W."/>
            <person name="Du L."/>
            <person name="Sun Y."/>
            <person name="Zhan W."/>
            <person name="Jiang J.F."/>
            <person name="Wang Q."/>
            <person name="Zhang B."/>
            <person name="Ji P."/>
            <person name="Bell-Sakyi L."/>
            <person name="Cui X.M."/>
            <person name="Yuan T.T."/>
            <person name="Jiang B.G."/>
            <person name="Yang W.F."/>
            <person name="Lam T.T."/>
            <person name="Chang Q.C."/>
            <person name="Ding S.J."/>
            <person name="Wang X.J."/>
            <person name="Zhu J.G."/>
            <person name="Ruan X.D."/>
            <person name="Zhao L."/>
            <person name="Wei J.T."/>
            <person name="Ye R.Z."/>
            <person name="Que T.C."/>
            <person name="Du C.H."/>
            <person name="Zhou Y.H."/>
            <person name="Cheng J.X."/>
            <person name="Dai P.F."/>
            <person name="Guo W.B."/>
            <person name="Han X.H."/>
            <person name="Huang E.J."/>
            <person name="Li L.F."/>
            <person name="Wei W."/>
            <person name="Gao Y.C."/>
            <person name="Liu J.Z."/>
            <person name="Shao H.Z."/>
            <person name="Wang X."/>
            <person name="Wang C.C."/>
            <person name="Yang T.C."/>
            <person name="Huo Q.B."/>
            <person name="Li W."/>
            <person name="Chen H.Y."/>
            <person name="Chen S.E."/>
            <person name="Zhou L.G."/>
            <person name="Ni X.B."/>
            <person name="Tian J.H."/>
            <person name="Sheng Y."/>
            <person name="Liu T."/>
            <person name="Pan Y.S."/>
            <person name="Xia L.Y."/>
            <person name="Li J."/>
            <person name="Zhao F."/>
            <person name="Cao W.C."/>
        </authorList>
    </citation>
    <scope>NUCLEOTIDE SEQUENCE</scope>
    <source>
        <strain evidence="2">Rmic-2018</strain>
    </source>
</reference>
<dbReference type="EMBL" id="JABSTU010000001">
    <property type="protein sequence ID" value="KAH8042175.1"/>
    <property type="molecule type" value="Genomic_DNA"/>
</dbReference>
<gene>
    <name evidence="2" type="ORF">HPB51_021259</name>
</gene>
<reference evidence="2" key="2">
    <citation type="submission" date="2021-09" db="EMBL/GenBank/DDBJ databases">
        <authorList>
            <person name="Jia N."/>
            <person name="Wang J."/>
            <person name="Shi W."/>
            <person name="Du L."/>
            <person name="Sun Y."/>
            <person name="Zhan W."/>
            <person name="Jiang J."/>
            <person name="Wang Q."/>
            <person name="Zhang B."/>
            <person name="Ji P."/>
            <person name="Sakyi L.B."/>
            <person name="Cui X."/>
            <person name="Yuan T."/>
            <person name="Jiang B."/>
            <person name="Yang W."/>
            <person name="Lam T.T.-Y."/>
            <person name="Chang Q."/>
            <person name="Ding S."/>
            <person name="Wang X."/>
            <person name="Zhu J."/>
            <person name="Ruan X."/>
            <person name="Zhao L."/>
            <person name="Wei J."/>
            <person name="Que T."/>
            <person name="Du C."/>
            <person name="Cheng J."/>
            <person name="Dai P."/>
            <person name="Han X."/>
            <person name="Huang E."/>
            <person name="Gao Y."/>
            <person name="Liu J."/>
            <person name="Shao H."/>
            <person name="Ye R."/>
            <person name="Li L."/>
            <person name="Wei W."/>
            <person name="Wang X."/>
            <person name="Wang C."/>
            <person name="Huo Q."/>
            <person name="Li W."/>
            <person name="Guo W."/>
            <person name="Chen H."/>
            <person name="Chen S."/>
            <person name="Zhou L."/>
            <person name="Zhou L."/>
            <person name="Ni X."/>
            <person name="Tian J."/>
            <person name="Zhou Y."/>
            <person name="Sheng Y."/>
            <person name="Liu T."/>
            <person name="Pan Y."/>
            <person name="Xia L."/>
            <person name="Li J."/>
            <person name="Zhao F."/>
            <person name="Cao W."/>
        </authorList>
    </citation>
    <scope>NUCLEOTIDE SEQUENCE</scope>
    <source>
        <strain evidence="2">Rmic-2018</strain>
        <tissue evidence="2">Larvae</tissue>
    </source>
</reference>
<feature type="compositionally biased region" description="Polar residues" evidence="1">
    <location>
        <begin position="75"/>
        <end position="86"/>
    </location>
</feature>
<feature type="region of interest" description="Disordered" evidence="1">
    <location>
        <begin position="1"/>
        <end position="128"/>
    </location>
</feature>
<sequence length="207" mass="21838">MALKRRPVGTPRRPAKVRRGNGEHRGIPTPEECPQAPRDKSPTNATASPTTDTDEVKLPVGPLQYPAPKVDEDSSCSNSSIYTATTRSDEAESMRRHENSEEQSDGDSSIVQLGDSCRQQTPAAPLASDIGVAATQIGLVTSATLEKGASVHQSPQPNASAGTPHASRVPDTQEETADISPPLLFPFASPPPGVIPECPLMECPRAA</sequence>
<evidence type="ECO:0000256" key="1">
    <source>
        <dbReference type="SAM" id="MobiDB-lite"/>
    </source>
</evidence>
<feature type="region of interest" description="Disordered" evidence="1">
    <location>
        <begin position="148"/>
        <end position="197"/>
    </location>
</feature>
<feature type="compositionally biased region" description="Polar residues" evidence="1">
    <location>
        <begin position="42"/>
        <end position="51"/>
    </location>
</feature>
<proteinExistence type="predicted"/>
<feature type="compositionally biased region" description="Basic and acidic residues" evidence="1">
    <location>
        <begin position="87"/>
        <end position="100"/>
    </location>
</feature>
<organism evidence="2 3">
    <name type="scientific">Rhipicephalus microplus</name>
    <name type="common">Cattle tick</name>
    <name type="synonym">Boophilus microplus</name>
    <dbReference type="NCBI Taxonomy" id="6941"/>
    <lineage>
        <taxon>Eukaryota</taxon>
        <taxon>Metazoa</taxon>
        <taxon>Ecdysozoa</taxon>
        <taxon>Arthropoda</taxon>
        <taxon>Chelicerata</taxon>
        <taxon>Arachnida</taxon>
        <taxon>Acari</taxon>
        <taxon>Parasitiformes</taxon>
        <taxon>Ixodida</taxon>
        <taxon>Ixodoidea</taxon>
        <taxon>Ixodidae</taxon>
        <taxon>Rhipicephalinae</taxon>
        <taxon>Rhipicephalus</taxon>
        <taxon>Boophilus</taxon>
    </lineage>
</organism>
<name>A0A9J6F7N0_RHIMP</name>
<evidence type="ECO:0000313" key="3">
    <source>
        <dbReference type="Proteomes" id="UP000821866"/>
    </source>
</evidence>
<protein>
    <submittedName>
        <fullName evidence="2">Uncharacterized protein</fullName>
    </submittedName>
</protein>
<feature type="compositionally biased region" description="Polar residues" evidence="1">
    <location>
        <begin position="106"/>
        <end position="122"/>
    </location>
</feature>
<accession>A0A9J6F7N0</accession>
<feature type="compositionally biased region" description="Basic residues" evidence="1">
    <location>
        <begin position="1"/>
        <end position="19"/>
    </location>
</feature>
<dbReference type="AlphaFoldDB" id="A0A9J6F7N0"/>
<dbReference type="Proteomes" id="UP000821866">
    <property type="component" value="Chromosome 1"/>
</dbReference>
<comment type="caution">
    <text evidence="2">The sequence shown here is derived from an EMBL/GenBank/DDBJ whole genome shotgun (WGS) entry which is preliminary data.</text>
</comment>
<keyword evidence="3" id="KW-1185">Reference proteome</keyword>